<name>A0A443NBV5_9MAGN</name>
<feature type="binding site" evidence="6">
    <location>
        <position position="68"/>
    </location>
    <ligand>
        <name>Ca(2+)</name>
        <dbReference type="ChEBI" id="CHEBI:29108"/>
        <label>1</label>
    </ligand>
</feature>
<dbReference type="PANTHER" id="PTHR10502">
    <property type="entry name" value="ANNEXIN"/>
    <property type="match status" value="1"/>
</dbReference>
<dbReference type="Proteomes" id="UP000283530">
    <property type="component" value="Unassembled WGS sequence"/>
</dbReference>
<evidence type="ECO:0000313" key="8">
    <source>
        <dbReference type="EMBL" id="RWR75968.1"/>
    </source>
</evidence>
<comment type="caution">
    <text evidence="8">The sequence shown here is derived from an EMBL/GenBank/DDBJ whole genome shotgun (WGS) entry which is preliminary data.</text>
</comment>
<dbReference type="SMART" id="SM00335">
    <property type="entry name" value="ANX"/>
    <property type="match status" value="4"/>
</dbReference>
<dbReference type="InterPro" id="IPR018252">
    <property type="entry name" value="Annexin_repeat_CS"/>
</dbReference>
<comment type="similarity">
    <text evidence="7">Belongs to the annexin family.</text>
</comment>
<dbReference type="GO" id="GO:0005509">
    <property type="term" value="F:calcium ion binding"/>
    <property type="evidence" value="ECO:0007669"/>
    <property type="project" value="InterPro"/>
</dbReference>
<dbReference type="GO" id="GO:0009409">
    <property type="term" value="P:response to cold"/>
    <property type="evidence" value="ECO:0007669"/>
    <property type="project" value="TreeGrafter"/>
</dbReference>
<keyword evidence="4 7" id="KW-0041">Annexin</keyword>
<feature type="binding site" evidence="6">
    <location>
        <position position="26"/>
    </location>
    <ligand>
        <name>Ca(2+)</name>
        <dbReference type="ChEBI" id="CHEBI:29108"/>
        <label>1</label>
    </ligand>
</feature>
<keyword evidence="1 6" id="KW-0479">Metal-binding</keyword>
<dbReference type="GO" id="GO:0009651">
    <property type="term" value="P:response to salt stress"/>
    <property type="evidence" value="ECO:0007669"/>
    <property type="project" value="TreeGrafter"/>
</dbReference>
<dbReference type="PROSITE" id="PS51897">
    <property type="entry name" value="ANNEXIN_2"/>
    <property type="match status" value="4"/>
</dbReference>
<dbReference type="FunFam" id="1.10.220.10:FF:000008">
    <property type="entry name" value="Annexin"/>
    <property type="match status" value="1"/>
</dbReference>
<evidence type="ECO:0000313" key="9">
    <source>
        <dbReference type="Proteomes" id="UP000283530"/>
    </source>
</evidence>
<feature type="binding site" evidence="6">
    <location>
        <position position="24"/>
    </location>
    <ligand>
        <name>Ca(2+)</name>
        <dbReference type="ChEBI" id="CHEBI:29108"/>
        <label>1</label>
    </ligand>
</feature>
<dbReference type="OrthoDB" id="37886at2759"/>
<evidence type="ECO:0000256" key="2">
    <source>
        <dbReference type="ARBA" id="ARBA00022737"/>
    </source>
</evidence>
<dbReference type="GO" id="GO:0005886">
    <property type="term" value="C:plasma membrane"/>
    <property type="evidence" value="ECO:0007669"/>
    <property type="project" value="TreeGrafter"/>
</dbReference>
<dbReference type="Gene3D" id="1.10.220.10">
    <property type="entry name" value="Annexin"/>
    <property type="match status" value="4"/>
</dbReference>
<dbReference type="InterPro" id="IPR037104">
    <property type="entry name" value="Annexin_sf"/>
</dbReference>
<proteinExistence type="inferred from homology"/>
<dbReference type="AlphaFoldDB" id="A0A443NBV5"/>
<organism evidence="8 9">
    <name type="scientific">Cinnamomum micranthum f. kanehirae</name>
    <dbReference type="NCBI Taxonomy" id="337451"/>
    <lineage>
        <taxon>Eukaryota</taxon>
        <taxon>Viridiplantae</taxon>
        <taxon>Streptophyta</taxon>
        <taxon>Embryophyta</taxon>
        <taxon>Tracheophyta</taxon>
        <taxon>Spermatophyta</taxon>
        <taxon>Magnoliopsida</taxon>
        <taxon>Magnoliidae</taxon>
        <taxon>Laurales</taxon>
        <taxon>Lauraceae</taxon>
        <taxon>Cinnamomum</taxon>
    </lineage>
</organism>
<evidence type="ECO:0000256" key="6">
    <source>
        <dbReference type="PIRSR" id="PIRSR609118-1"/>
    </source>
</evidence>
<keyword evidence="2 7" id="KW-0677">Repeat</keyword>
<evidence type="ECO:0000256" key="3">
    <source>
        <dbReference type="ARBA" id="ARBA00022837"/>
    </source>
</evidence>
<dbReference type="STRING" id="337451.A0A443NBV5"/>
<dbReference type="GO" id="GO:0009408">
    <property type="term" value="P:response to heat"/>
    <property type="evidence" value="ECO:0007669"/>
    <property type="project" value="TreeGrafter"/>
</dbReference>
<feature type="binding site" evidence="6">
    <location>
        <position position="303"/>
    </location>
    <ligand>
        <name>Ca(2+)</name>
        <dbReference type="ChEBI" id="CHEBI:29108"/>
        <label>3</label>
    </ligand>
</feature>
<evidence type="ECO:0000256" key="4">
    <source>
        <dbReference type="ARBA" id="ARBA00023216"/>
    </source>
</evidence>
<comment type="domain">
    <text evidence="7">A pair of annexin repeats may form one binding site for calcium and phospholipid.</text>
</comment>
<dbReference type="InterPro" id="IPR018502">
    <property type="entry name" value="Annexin_repeat"/>
</dbReference>
<keyword evidence="9" id="KW-1185">Reference proteome</keyword>
<protein>
    <recommendedName>
        <fullName evidence="7">Annexin</fullName>
    </recommendedName>
</protein>
<feature type="binding site" evidence="6">
    <location>
        <position position="28"/>
    </location>
    <ligand>
        <name>Ca(2+)</name>
        <dbReference type="ChEBI" id="CHEBI:29108"/>
        <label>1</label>
    </ligand>
</feature>
<dbReference type="GO" id="GO:0005544">
    <property type="term" value="F:calcium-dependent phospholipid binding"/>
    <property type="evidence" value="ECO:0007669"/>
    <property type="project" value="UniProtKB-KW"/>
</dbReference>
<dbReference type="Pfam" id="PF00191">
    <property type="entry name" value="Annexin"/>
    <property type="match status" value="4"/>
</dbReference>
<evidence type="ECO:0000256" key="5">
    <source>
        <dbReference type="ARBA" id="ARBA00023302"/>
    </source>
</evidence>
<dbReference type="FunFam" id="1.10.220.10:FF:000009">
    <property type="entry name" value="Annexin"/>
    <property type="match status" value="1"/>
</dbReference>
<keyword evidence="5 7" id="KW-0111">Calcium/phospholipid-binding</keyword>
<reference evidence="8 9" key="1">
    <citation type="journal article" date="2019" name="Nat. Plants">
        <title>Stout camphor tree genome fills gaps in understanding of flowering plant genome evolution.</title>
        <authorList>
            <person name="Chaw S.M."/>
            <person name="Liu Y.C."/>
            <person name="Wu Y.W."/>
            <person name="Wang H.Y."/>
            <person name="Lin C.I."/>
            <person name="Wu C.S."/>
            <person name="Ke H.M."/>
            <person name="Chang L.Y."/>
            <person name="Hsu C.Y."/>
            <person name="Yang H.T."/>
            <person name="Sudianto E."/>
            <person name="Hsu M.H."/>
            <person name="Wu K.P."/>
            <person name="Wang L.N."/>
            <person name="Leebens-Mack J.H."/>
            <person name="Tsai I.J."/>
        </authorList>
    </citation>
    <scope>NUCLEOTIDE SEQUENCE [LARGE SCALE GENOMIC DNA]</scope>
    <source>
        <strain evidence="9">cv. Chaw 1501</strain>
        <tissue evidence="8">Young leaves</tissue>
    </source>
</reference>
<dbReference type="EMBL" id="QPKB01000002">
    <property type="protein sequence ID" value="RWR75968.1"/>
    <property type="molecule type" value="Genomic_DNA"/>
</dbReference>
<evidence type="ECO:0000256" key="1">
    <source>
        <dbReference type="ARBA" id="ARBA00022723"/>
    </source>
</evidence>
<feature type="binding site" evidence="6">
    <location>
        <position position="259"/>
    </location>
    <ligand>
        <name>Ca(2+)</name>
        <dbReference type="ChEBI" id="CHEBI:29108"/>
        <label>1</label>
    </ligand>
</feature>
<dbReference type="InterPro" id="IPR001464">
    <property type="entry name" value="Annexin"/>
</dbReference>
<dbReference type="GO" id="GO:0009414">
    <property type="term" value="P:response to water deprivation"/>
    <property type="evidence" value="ECO:0007669"/>
    <property type="project" value="TreeGrafter"/>
</dbReference>
<keyword evidence="3 6" id="KW-0106">Calcium</keyword>
<feature type="binding site" evidence="6">
    <location>
        <position position="263"/>
    </location>
    <ligand>
        <name>Ca(2+)</name>
        <dbReference type="ChEBI" id="CHEBI:29108"/>
        <label>1</label>
    </ligand>
</feature>
<dbReference type="PRINTS" id="PR01814">
    <property type="entry name" value="ANNEXINPLANT"/>
</dbReference>
<dbReference type="InterPro" id="IPR009118">
    <property type="entry name" value="AnnexinD_plant"/>
</dbReference>
<sequence length="318" mass="36161">MASLKVPHPVPSPTEDAESLRKAFEGWGTNEKSIISILAHRDAAQRKQIRLAYEELYQQDLIKRMESELTGHLEKAMYRWMFGPAEREAILVYTEVRKANPTPDPRVIIEIACVSSPEELLAVKKVYQSCYKHSLEEDVASLRSCWSRIVSQLLVALVGTYRYDGGEIDTRLAHVEAKTLHDAINEKAFGHEEVIRILTTRSKAQLNATFNCYKDEYGTTINKSLPADSENEFFLALRATIRSLTSPCKYFEKLLRNAIINHGTDENTLTRVIVMRAEKDLQEIKEVYYKRNNVPLAHAIAKDISGDYKAFLLALLGD</sequence>
<dbReference type="GO" id="GO:0001786">
    <property type="term" value="F:phosphatidylserine binding"/>
    <property type="evidence" value="ECO:0007669"/>
    <property type="project" value="TreeGrafter"/>
</dbReference>
<dbReference type="SUPFAM" id="SSF47874">
    <property type="entry name" value="Annexin"/>
    <property type="match status" value="1"/>
</dbReference>
<evidence type="ECO:0000256" key="7">
    <source>
        <dbReference type="RuleBase" id="RU003540"/>
    </source>
</evidence>
<gene>
    <name evidence="8" type="ORF">CKAN_00437500</name>
</gene>
<dbReference type="PANTHER" id="PTHR10502:SF193">
    <property type="entry name" value="ANNEXIN D8"/>
    <property type="match status" value="1"/>
</dbReference>
<dbReference type="PRINTS" id="PR00196">
    <property type="entry name" value="ANNEXIN"/>
</dbReference>
<dbReference type="PROSITE" id="PS00223">
    <property type="entry name" value="ANNEXIN_1"/>
    <property type="match status" value="1"/>
</dbReference>
<dbReference type="GO" id="GO:0005737">
    <property type="term" value="C:cytoplasm"/>
    <property type="evidence" value="ECO:0007669"/>
    <property type="project" value="TreeGrafter"/>
</dbReference>
<feature type="binding site" evidence="6">
    <location>
        <position position="301"/>
    </location>
    <ligand>
        <name>Ca(2+)</name>
        <dbReference type="ChEBI" id="CHEBI:29108"/>
        <label>1</label>
    </ligand>
</feature>
<dbReference type="FunFam" id="1.10.220.10:FF:000001">
    <property type="entry name" value="Annexin"/>
    <property type="match status" value="1"/>
</dbReference>
<accession>A0A443NBV5</accession>